<feature type="region of interest" description="Disordered" evidence="1">
    <location>
        <begin position="696"/>
        <end position="821"/>
    </location>
</feature>
<feature type="compositionally biased region" description="Basic and acidic residues" evidence="1">
    <location>
        <begin position="549"/>
        <end position="559"/>
    </location>
</feature>
<feature type="region of interest" description="Disordered" evidence="1">
    <location>
        <begin position="106"/>
        <end position="126"/>
    </location>
</feature>
<feature type="compositionally biased region" description="Acidic residues" evidence="1">
    <location>
        <begin position="1099"/>
        <end position="1111"/>
    </location>
</feature>
<evidence type="ECO:0000313" key="2">
    <source>
        <dbReference type="EMBL" id="KAK0526307.1"/>
    </source>
</evidence>
<evidence type="ECO:0000256" key="1">
    <source>
        <dbReference type="SAM" id="MobiDB-lite"/>
    </source>
</evidence>
<feature type="compositionally biased region" description="Low complexity" evidence="1">
    <location>
        <begin position="516"/>
        <end position="530"/>
    </location>
</feature>
<feature type="region of interest" description="Disordered" evidence="1">
    <location>
        <begin position="851"/>
        <end position="889"/>
    </location>
</feature>
<feature type="compositionally biased region" description="Low complexity" evidence="1">
    <location>
        <begin position="1216"/>
        <end position="1232"/>
    </location>
</feature>
<feature type="compositionally biased region" description="Low complexity" evidence="1">
    <location>
        <begin position="629"/>
        <end position="641"/>
    </location>
</feature>
<protein>
    <submittedName>
        <fullName evidence="2">Uncharacterized protein</fullName>
    </submittedName>
</protein>
<feature type="compositionally biased region" description="Low complexity" evidence="1">
    <location>
        <begin position="592"/>
        <end position="608"/>
    </location>
</feature>
<feature type="compositionally biased region" description="Polar residues" evidence="1">
    <location>
        <begin position="1034"/>
        <end position="1048"/>
    </location>
</feature>
<evidence type="ECO:0000313" key="3">
    <source>
        <dbReference type="Proteomes" id="UP001176521"/>
    </source>
</evidence>
<feature type="region of interest" description="Disordered" evidence="1">
    <location>
        <begin position="981"/>
        <end position="1297"/>
    </location>
</feature>
<feature type="compositionally biased region" description="Gly residues" evidence="1">
    <location>
        <begin position="109"/>
        <end position="121"/>
    </location>
</feature>
<feature type="region of interest" description="Disordered" evidence="1">
    <location>
        <begin position="467"/>
        <end position="669"/>
    </location>
</feature>
<dbReference type="GO" id="GO:0030870">
    <property type="term" value="C:Mre11 complex"/>
    <property type="evidence" value="ECO:0007669"/>
    <property type="project" value="InterPro"/>
</dbReference>
<dbReference type="EMBL" id="JAPDMQ010000359">
    <property type="protein sequence ID" value="KAK0526307.1"/>
    <property type="molecule type" value="Genomic_DNA"/>
</dbReference>
<feature type="compositionally biased region" description="Acidic residues" evidence="1">
    <location>
        <begin position="988"/>
        <end position="1000"/>
    </location>
</feature>
<dbReference type="GO" id="GO:0003684">
    <property type="term" value="F:damaged DNA binding"/>
    <property type="evidence" value="ECO:0007669"/>
    <property type="project" value="TreeGrafter"/>
</dbReference>
<organism evidence="2 3">
    <name type="scientific">Tilletia horrida</name>
    <dbReference type="NCBI Taxonomy" id="155126"/>
    <lineage>
        <taxon>Eukaryota</taxon>
        <taxon>Fungi</taxon>
        <taxon>Dikarya</taxon>
        <taxon>Basidiomycota</taxon>
        <taxon>Ustilaginomycotina</taxon>
        <taxon>Exobasidiomycetes</taxon>
        <taxon>Tilletiales</taxon>
        <taxon>Tilletiaceae</taxon>
        <taxon>Tilletia</taxon>
    </lineage>
</organism>
<gene>
    <name evidence="2" type="ORF">OC842_005223</name>
</gene>
<feature type="compositionally biased region" description="Low complexity" evidence="1">
    <location>
        <begin position="1271"/>
        <end position="1297"/>
    </location>
</feature>
<accession>A0AAN6G890</accession>
<comment type="caution">
    <text evidence="2">The sequence shown here is derived from an EMBL/GenBank/DDBJ whole genome shotgun (WGS) entry which is preliminary data.</text>
</comment>
<feature type="compositionally biased region" description="Basic and acidic residues" evidence="1">
    <location>
        <begin position="811"/>
        <end position="820"/>
    </location>
</feature>
<sequence>MWVVSGMFGKEPERATERVLGCGEAYNISRNSAGGRELQFDGSSISRFHAAISVEAAPAPEQQAAAGDGQAPPMRTLALDWRPRLTLSPGKDGKYPKTTRIKRVARTGTGAGAASDGGGEAADGNVTADEDEAPAALGGKRPNEVVIEVPAKETIELLDGDIVVVSARHNFEIKVKWVPLAFCVMPKARNAFKDLNAVADRAASVGIPIVVSQEWHPSATHLVLKRIALRPTILDAMFASAPLVRPDFVRSIVNAAVEAEVAPSEFTPERQTLDARLREYLPEMPQMEDDGDEQMRARLQDTFLKRARQRPLVGRTVLCFSREEAEDHDAVDANLMADVFKSLGAKVEIHSLTEKPLKDKKHALKVIKEAKARASRTVTLEGPVVRRHIGQDQQLIIWYMGDEATLPFVGGAANEAYETKLAMPPTIGGEIDWICYGVRTWESLLRPYTGIVQDYVDTVGATQLADAAEEEEAGPAEQARERQQPAAVAEQRAEGSRAQAEGSAAAELQRPADGVGEQPAQNEGAAAAAAPDEDADRSAEVVSLRRLKQNAESRKRDMDAFFNDDDIAPPRPAARSKAAAKRAAEAEKAKEAAAAAAASAAGSGASTAKKPRRRGPGISLDELFDDMPGAGRSSSAGAGASKHPAEPESTMRQLRAAFEEEETRMTQAAASAAALQSVGTSGGQMAGVRSLITQAIREEMEMMEEDEEELRSQAQAPMTPLVDMEDSAAALESQGSRRKRTASPSPERDGDKTARTTKRRKRGNAAEEEVAPDQDASPAAEQDAGTQQPAAGAKRGTKARVVRGHKHKHSDKGPDKDEGFLRAVSTIEPRKKGDEFDKEFDQLRIAKPVYDQMGRRRARSEKEMGEDAGGGGGVKVVRGQGQEEEEQVDEEFLRFKEMAEEELDCGLRGNFMQVDFVPLVVQHAEVRPHRIEPDGRPNFKAFRRKGQAKPAFDPHRVVTTVLDALPQLQIGEDSIADLGLPKRTTYQGDEDEDLEEDDAEFTGLNPPPRTYSGHRARTANRFNFSLGDEDEQRSSGTQRDGGTVSSTAGGRRGARSQSTVPASGTRGKGRGARAGPQYVEVVDEEEEDSDPEASLLLNLDEEEGLDDEDGAPDTQFSLDSGAGTGRGGRGKKTAAAAAAKTTGGGGATGRTAKKSTRERMMEPVPMLPPRTGSKSKSKTASAGSNESSQLFRGVDDSLDPLAEQESVPLDPSPDLGAGPSASTSASASASGSLRSTMGPPGSVVPASRPMESHDEDTFMGFGASGRRKRATPSSTGAGTGPASSSRSTAAGRSRTRF</sequence>
<keyword evidence="3" id="KW-1185">Reference proteome</keyword>
<dbReference type="GO" id="GO:0000724">
    <property type="term" value="P:double-strand break repair via homologous recombination"/>
    <property type="evidence" value="ECO:0007669"/>
    <property type="project" value="TreeGrafter"/>
</dbReference>
<name>A0AAN6G890_9BASI</name>
<dbReference type="Proteomes" id="UP001176521">
    <property type="component" value="Unassembled WGS sequence"/>
</dbReference>
<dbReference type="GO" id="GO:0007095">
    <property type="term" value="P:mitotic G2 DNA damage checkpoint signaling"/>
    <property type="evidence" value="ECO:0007669"/>
    <property type="project" value="InterPro"/>
</dbReference>
<proteinExistence type="predicted"/>
<feature type="compositionally biased region" description="Acidic residues" evidence="1">
    <location>
        <begin position="1081"/>
        <end position="1091"/>
    </location>
</feature>
<dbReference type="InterPro" id="IPR040227">
    <property type="entry name" value="Nibrin-rel"/>
</dbReference>
<reference evidence="2" key="1">
    <citation type="journal article" date="2023" name="PhytoFront">
        <title>Draft Genome Resources of Seven Strains of Tilletia horrida, Causal Agent of Kernel Smut of Rice.</title>
        <authorList>
            <person name="Khanal S."/>
            <person name="Antony Babu S."/>
            <person name="Zhou X.G."/>
        </authorList>
    </citation>
    <scope>NUCLEOTIDE SEQUENCE</scope>
    <source>
        <strain evidence="2">TX3</strain>
    </source>
</reference>
<feature type="compositionally biased region" description="Basic and acidic residues" evidence="1">
    <location>
        <begin position="582"/>
        <end position="591"/>
    </location>
</feature>
<feature type="compositionally biased region" description="Low complexity" evidence="1">
    <location>
        <begin position="1171"/>
        <end position="1184"/>
    </location>
</feature>
<dbReference type="PANTHER" id="PTHR12162:SF0">
    <property type="entry name" value="NIBRIN"/>
    <property type="match status" value="1"/>
</dbReference>
<feature type="compositionally biased region" description="Basic residues" evidence="1">
    <location>
        <begin position="795"/>
        <end position="810"/>
    </location>
</feature>
<dbReference type="PANTHER" id="PTHR12162">
    <property type="entry name" value="NIBRIN-RELATED"/>
    <property type="match status" value="1"/>
</dbReference>